<name>A0A6A6ESU1_9PEZI</name>
<proteinExistence type="predicted"/>
<protein>
    <submittedName>
        <fullName evidence="2">Uncharacterized protein</fullName>
    </submittedName>
</protein>
<reference evidence="2" key="1">
    <citation type="journal article" date="2020" name="Stud. Mycol.">
        <title>101 Dothideomycetes genomes: a test case for predicting lifestyles and emergence of pathogens.</title>
        <authorList>
            <person name="Haridas S."/>
            <person name="Albert R."/>
            <person name="Binder M."/>
            <person name="Bloem J."/>
            <person name="Labutti K."/>
            <person name="Salamov A."/>
            <person name="Andreopoulos B."/>
            <person name="Baker S."/>
            <person name="Barry K."/>
            <person name="Bills G."/>
            <person name="Bluhm B."/>
            <person name="Cannon C."/>
            <person name="Castanera R."/>
            <person name="Culley D."/>
            <person name="Daum C."/>
            <person name="Ezra D."/>
            <person name="Gonzalez J."/>
            <person name="Henrissat B."/>
            <person name="Kuo A."/>
            <person name="Liang C."/>
            <person name="Lipzen A."/>
            <person name="Lutzoni F."/>
            <person name="Magnuson J."/>
            <person name="Mondo S."/>
            <person name="Nolan M."/>
            <person name="Ohm R."/>
            <person name="Pangilinan J."/>
            <person name="Park H.-J."/>
            <person name="Ramirez L."/>
            <person name="Alfaro M."/>
            <person name="Sun H."/>
            <person name="Tritt A."/>
            <person name="Yoshinaga Y."/>
            <person name="Zwiers L.-H."/>
            <person name="Turgeon B."/>
            <person name="Goodwin S."/>
            <person name="Spatafora J."/>
            <person name="Crous P."/>
            <person name="Grigoriev I."/>
        </authorList>
    </citation>
    <scope>NUCLEOTIDE SEQUENCE</scope>
    <source>
        <strain evidence="2">CBS 207.26</strain>
    </source>
</reference>
<accession>A0A6A6ESU1</accession>
<evidence type="ECO:0000256" key="1">
    <source>
        <dbReference type="SAM" id="MobiDB-lite"/>
    </source>
</evidence>
<gene>
    <name evidence="2" type="ORF">K469DRAFT_244780</name>
</gene>
<evidence type="ECO:0000313" key="3">
    <source>
        <dbReference type="Proteomes" id="UP000800200"/>
    </source>
</evidence>
<organism evidence="2 3">
    <name type="scientific">Zopfia rhizophila CBS 207.26</name>
    <dbReference type="NCBI Taxonomy" id="1314779"/>
    <lineage>
        <taxon>Eukaryota</taxon>
        <taxon>Fungi</taxon>
        <taxon>Dikarya</taxon>
        <taxon>Ascomycota</taxon>
        <taxon>Pezizomycotina</taxon>
        <taxon>Dothideomycetes</taxon>
        <taxon>Dothideomycetes incertae sedis</taxon>
        <taxon>Zopfiaceae</taxon>
        <taxon>Zopfia</taxon>
    </lineage>
</organism>
<dbReference type="EMBL" id="ML994613">
    <property type="protein sequence ID" value="KAF2193849.1"/>
    <property type="molecule type" value="Genomic_DNA"/>
</dbReference>
<dbReference type="Proteomes" id="UP000800200">
    <property type="component" value="Unassembled WGS sequence"/>
</dbReference>
<evidence type="ECO:0000313" key="2">
    <source>
        <dbReference type="EMBL" id="KAF2193849.1"/>
    </source>
</evidence>
<keyword evidence="3" id="KW-1185">Reference proteome</keyword>
<dbReference type="AlphaFoldDB" id="A0A6A6ESU1"/>
<feature type="region of interest" description="Disordered" evidence="1">
    <location>
        <begin position="72"/>
        <end position="94"/>
    </location>
</feature>
<sequence length="94" mass="11272">MGTMSRGSITPRCRGRRAMLGRKWACTIQRYIMTRQRYYQIFFFFFSFTPSQSRLHFPTIPPHFTFRRCKSMPKGPKMRIHSTCQDKSTDKPKK</sequence>